<comment type="caution">
    <text evidence="1">The sequence shown here is derived from an EMBL/GenBank/DDBJ whole genome shotgun (WGS) entry which is preliminary data.</text>
</comment>
<dbReference type="AlphaFoldDB" id="A0A512ARI5"/>
<evidence type="ECO:0000313" key="2">
    <source>
        <dbReference type="Proteomes" id="UP000321464"/>
    </source>
</evidence>
<accession>A0A512ARI5</accession>
<organism evidence="1 2">
    <name type="scientific">Novosphingobium sediminis</name>
    <dbReference type="NCBI Taxonomy" id="707214"/>
    <lineage>
        <taxon>Bacteria</taxon>
        <taxon>Pseudomonadati</taxon>
        <taxon>Pseudomonadota</taxon>
        <taxon>Alphaproteobacteria</taxon>
        <taxon>Sphingomonadales</taxon>
        <taxon>Sphingomonadaceae</taxon>
        <taxon>Novosphingobium</taxon>
    </lineage>
</organism>
<sequence length="93" mass="10240">MPLVEPDEINEIAMLTGCGIDPVADHAAFGFEKADIETAPGRSRDIANHPVTAFTPACGQIMAANGLHVLRKPFRQFCRTRGELCHLRQPFDH</sequence>
<keyword evidence="2" id="KW-1185">Reference proteome</keyword>
<proteinExistence type="predicted"/>
<reference evidence="1 2" key="1">
    <citation type="submission" date="2019-07" db="EMBL/GenBank/DDBJ databases">
        <title>Whole genome shotgun sequence of Novosphingobium sediminis NBRC 106119.</title>
        <authorList>
            <person name="Hosoyama A."/>
            <person name="Uohara A."/>
            <person name="Ohji S."/>
            <person name="Ichikawa N."/>
        </authorList>
    </citation>
    <scope>NUCLEOTIDE SEQUENCE [LARGE SCALE GENOMIC DNA]</scope>
    <source>
        <strain evidence="1 2">NBRC 106119</strain>
    </source>
</reference>
<name>A0A512ARI5_9SPHN</name>
<gene>
    <name evidence="1" type="ORF">NSE01_41280</name>
</gene>
<protein>
    <submittedName>
        <fullName evidence="1">Uncharacterized protein</fullName>
    </submittedName>
</protein>
<dbReference type="EMBL" id="BJYR01000046">
    <property type="protein sequence ID" value="GEO02296.1"/>
    <property type="molecule type" value="Genomic_DNA"/>
</dbReference>
<evidence type="ECO:0000313" key="1">
    <source>
        <dbReference type="EMBL" id="GEO02296.1"/>
    </source>
</evidence>
<dbReference type="Proteomes" id="UP000321464">
    <property type="component" value="Unassembled WGS sequence"/>
</dbReference>